<proteinExistence type="predicted"/>
<dbReference type="PROSITE" id="PS51819">
    <property type="entry name" value="VOC"/>
    <property type="match status" value="1"/>
</dbReference>
<accession>A0A2S5IZY3</accession>
<dbReference type="OrthoDB" id="9798430at2"/>
<dbReference type="EMBL" id="PRKW01000002">
    <property type="protein sequence ID" value="PPB50152.1"/>
    <property type="molecule type" value="Genomic_DNA"/>
</dbReference>
<reference evidence="2 3" key="1">
    <citation type="journal article" date="2014" name="Int. J. Syst. Evol. Microbiol.">
        <title>Arthrobacter pityocampae sp. nov., isolated from Thaumetopoea pityocampa (Lep., Thaumetopoeidae).</title>
        <authorList>
            <person name="Ince I.A."/>
            <person name="Demirbag Z."/>
            <person name="Kati H."/>
        </authorList>
    </citation>
    <scope>NUCLEOTIDE SEQUENCE [LARGE SCALE GENOMIC DNA]</scope>
    <source>
        <strain evidence="2 3">Tp2</strain>
    </source>
</reference>
<evidence type="ECO:0000313" key="3">
    <source>
        <dbReference type="Proteomes" id="UP000239297"/>
    </source>
</evidence>
<dbReference type="InterPro" id="IPR029068">
    <property type="entry name" value="Glyas_Bleomycin-R_OHBP_Dase"/>
</dbReference>
<evidence type="ECO:0000313" key="2">
    <source>
        <dbReference type="EMBL" id="PPB50152.1"/>
    </source>
</evidence>
<keyword evidence="3" id="KW-1185">Reference proteome</keyword>
<dbReference type="Proteomes" id="UP000239297">
    <property type="component" value="Unassembled WGS sequence"/>
</dbReference>
<dbReference type="AlphaFoldDB" id="A0A2S5IZY3"/>
<dbReference type="InterPro" id="IPR037523">
    <property type="entry name" value="VOC_core"/>
</dbReference>
<organism evidence="2 3">
    <name type="scientific">Arthrobacter pityocampae</name>
    <dbReference type="NCBI Taxonomy" id="547334"/>
    <lineage>
        <taxon>Bacteria</taxon>
        <taxon>Bacillati</taxon>
        <taxon>Actinomycetota</taxon>
        <taxon>Actinomycetes</taxon>
        <taxon>Micrococcales</taxon>
        <taxon>Micrococcaceae</taxon>
        <taxon>Arthrobacter</taxon>
    </lineage>
</organism>
<name>A0A2S5IZY3_9MICC</name>
<gene>
    <name evidence="2" type="ORF">C4K88_05665</name>
</gene>
<dbReference type="Gene3D" id="3.10.180.10">
    <property type="entry name" value="2,3-Dihydroxybiphenyl 1,2-Dioxygenase, domain 1"/>
    <property type="match status" value="1"/>
</dbReference>
<evidence type="ECO:0000259" key="1">
    <source>
        <dbReference type="PROSITE" id="PS51819"/>
    </source>
</evidence>
<comment type="caution">
    <text evidence="2">The sequence shown here is derived from an EMBL/GenBank/DDBJ whole genome shotgun (WGS) entry which is preliminary data.</text>
</comment>
<sequence length="240" mass="26128">MHIISVAFESEDLLRAESFYGSVLGLPTTRQNNTLTIRAGASKLILRQGPTGPGKQHLAFTIPRSMFDSAKQWASDRVPLLRDAEGRDEFETSAHWNAHSLYFTDPEGNILEFIIRRDIVDHRTDSFGAAHIRSISEVGMAVDDVPDAAAQIKSMFDIDTYGSGAPTFQPVGDVEGLLILVNPGRHWFPTATPSSTDALTVTIDSAIAATLDISPGITIHSTPDLSKTSLSRTHRKSDSL</sequence>
<feature type="domain" description="VOC" evidence="1">
    <location>
        <begin position="2"/>
        <end position="116"/>
    </location>
</feature>
<dbReference type="RefSeq" id="WP_104120645.1">
    <property type="nucleotide sequence ID" value="NZ_PRKW01000002.1"/>
</dbReference>
<dbReference type="SUPFAM" id="SSF54593">
    <property type="entry name" value="Glyoxalase/Bleomycin resistance protein/Dihydroxybiphenyl dioxygenase"/>
    <property type="match status" value="1"/>
</dbReference>
<protein>
    <recommendedName>
        <fullName evidence="1">VOC domain-containing protein</fullName>
    </recommendedName>
</protein>